<dbReference type="RefSeq" id="WP_227084047.1">
    <property type="nucleotide sequence ID" value="NZ_CP143936.1"/>
</dbReference>
<evidence type="ECO:0000313" key="3">
    <source>
        <dbReference type="Proteomes" id="UP000217549"/>
    </source>
</evidence>
<dbReference type="SMART" id="SM00327">
    <property type="entry name" value="VWA"/>
    <property type="match status" value="1"/>
</dbReference>
<dbReference type="SUPFAM" id="SSF53300">
    <property type="entry name" value="vWA-like"/>
    <property type="match status" value="1"/>
</dbReference>
<dbReference type="InterPro" id="IPR036465">
    <property type="entry name" value="vWFA_dom_sf"/>
</dbReference>
<dbReference type="InterPro" id="IPR002035">
    <property type="entry name" value="VWF_A"/>
</dbReference>
<gene>
    <name evidence="2" type="ORF">EHLA_2993</name>
</gene>
<dbReference type="Gene3D" id="3.40.50.410">
    <property type="entry name" value="von Willebrand factor, type A domain"/>
    <property type="match status" value="1"/>
</dbReference>
<evidence type="ECO:0000259" key="1">
    <source>
        <dbReference type="PROSITE" id="PS50234"/>
    </source>
</evidence>
<feature type="domain" description="VWFA" evidence="1">
    <location>
        <begin position="29"/>
        <end position="205"/>
    </location>
</feature>
<dbReference type="PROSITE" id="PS50234">
    <property type="entry name" value="VWFA"/>
    <property type="match status" value="1"/>
</dbReference>
<dbReference type="EMBL" id="LT907978">
    <property type="protein sequence ID" value="SOB73544.1"/>
    <property type="molecule type" value="Genomic_DNA"/>
</dbReference>
<accession>A0A285PVC5</accession>
<name>A0A285PVC5_9FIRM</name>
<organism evidence="2 3">
    <name type="scientific">Anaerobutyricum hallii</name>
    <dbReference type="NCBI Taxonomy" id="39488"/>
    <lineage>
        <taxon>Bacteria</taxon>
        <taxon>Bacillati</taxon>
        <taxon>Bacillota</taxon>
        <taxon>Clostridia</taxon>
        <taxon>Lachnospirales</taxon>
        <taxon>Lachnospiraceae</taxon>
        <taxon>Anaerobutyricum</taxon>
    </lineage>
</organism>
<dbReference type="Pfam" id="PF00092">
    <property type="entry name" value="VWA"/>
    <property type="match status" value="1"/>
</dbReference>
<reference evidence="3" key="1">
    <citation type="submission" date="2017-09" db="EMBL/GenBank/DDBJ databases">
        <authorList>
            <person name="Shetty A S."/>
        </authorList>
    </citation>
    <scope>NUCLEOTIDE SEQUENCE [LARGE SCALE GENOMIC DNA]</scope>
</reference>
<evidence type="ECO:0000313" key="2">
    <source>
        <dbReference type="EMBL" id="SOB73544.1"/>
    </source>
</evidence>
<keyword evidence="3" id="KW-1185">Reference proteome</keyword>
<dbReference type="KEGG" id="ehl:EHLA_2993"/>
<proteinExistence type="predicted"/>
<sequence>MRMSRQFEEQSIEAIDPLETMPPAKKSMVIFFLVDTSKSMEGSKLESLNRVMGDILPELIGVGEAGTDVKVAVMSFSSGCEWITPEPVLIEEYQRWENLSADGVTDLGDACEELCQKLSRNSFLRAPSLSYAPVIFLMTDGYPTDNYKKGFEMLKKNRWFQYGLKIALAIGSNVDLDVLREFTDDEELVLQACGAEMLKKLVREIAVTSSKIGSTSMTLTDATGERSLAEVAGAKKEQMIEAVQEMKQDIMGVDDLTDLGDMDIEFDEGW</sequence>
<dbReference type="AlphaFoldDB" id="A0A285PVC5"/>
<dbReference type="STRING" id="39488.ERS852450_01446"/>
<dbReference type="Proteomes" id="UP000217549">
    <property type="component" value="Chromosome I"/>
</dbReference>
<protein>
    <submittedName>
        <fullName evidence="2">von Willebrand factor type A domain</fullName>
    </submittedName>
</protein>